<comment type="caution">
    <text evidence="2">The sequence shown here is derived from an EMBL/GenBank/DDBJ whole genome shotgun (WGS) entry which is preliminary data.</text>
</comment>
<feature type="compositionally biased region" description="Basic and acidic residues" evidence="1">
    <location>
        <begin position="54"/>
        <end position="67"/>
    </location>
</feature>
<organism evidence="2 3">
    <name type="scientific">Segetibacter aerophilus</name>
    <dbReference type="NCBI Taxonomy" id="670293"/>
    <lineage>
        <taxon>Bacteria</taxon>
        <taxon>Pseudomonadati</taxon>
        <taxon>Bacteroidota</taxon>
        <taxon>Chitinophagia</taxon>
        <taxon>Chitinophagales</taxon>
        <taxon>Chitinophagaceae</taxon>
        <taxon>Segetibacter</taxon>
    </lineage>
</organism>
<keyword evidence="3" id="KW-1185">Reference proteome</keyword>
<dbReference type="Proteomes" id="UP000321513">
    <property type="component" value="Unassembled WGS sequence"/>
</dbReference>
<accession>A0A512BFM5</accession>
<feature type="region of interest" description="Disordered" evidence="1">
    <location>
        <begin position="1"/>
        <end position="67"/>
    </location>
</feature>
<dbReference type="OrthoDB" id="680796at2"/>
<evidence type="ECO:0000313" key="3">
    <source>
        <dbReference type="Proteomes" id="UP000321513"/>
    </source>
</evidence>
<protein>
    <submittedName>
        <fullName evidence="2">Uncharacterized protein</fullName>
    </submittedName>
</protein>
<dbReference type="RefSeq" id="WP_147204880.1">
    <property type="nucleotide sequence ID" value="NZ_BJYT01000013.1"/>
</dbReference>
<name>A0A512BFM5_9BACT</name>
<gene>
    <name evidence="2" type="ORF">SAE01_32580</name>
</gene>
<proteinExistence type="predicted"/>
<evidence type="ECO:0000256" key="1">
    <source>
        <dbReference type="SAM" id="MobiDB-lite"/>
    </source>
</evidence>
<reference evidence="2 3" key="1">
    <citation type="submission" date="2019-07" db="EMBL/GenBank/DDBJ databases">
        <title>Whole genome shotgun sequence of Segetibacter aerophilus NBRC 106135.</title>
        <authorList>
            <person name="Hosoyama A."/>
            <person name="Uohara A."/>
            <person name="Ohji S."/>
            <person name="Ichikawa N."/>
        </authorList>
    </citation>
    <scope>NUCLEOTIDE SEQUENCE [LARGE SCALE GENOMIC DNA]</scope>
    <source>
        <strain evidence="2 3">NBRC 106135</strain>
    </source>
</reference>
<dbReference type="AlphaFoldDB" id="A0A512BFM5"/>
<dbReference type="EMBL" id="BJYT01000013">
    <property type="protein sequence ID" value="GEO10762.1"/>
    <property type="molecule type" value="Genomic_DNA"/>
</dbReference>
<sequence length="67" mass="7343">MPLDNETPKVRNNPQPTPKDDAVIAAHEQADKDIEQDPDLTPTASPIDDLDEGESARFEDEAAKDDV</sequence>
<evidence type="ECO:0000313" key="2">
    <source>
        <dbReference type="EMBL" id="GEO10762.1"/>
    </source>
</evidence>
<feature type="compositionally biased region" description="Basic and acidic residues" evidence="1">
    <location>
        <begin position="18"/>
        <end position="35"/>
    </location>
</feature>